<keyword evidence="10" id="KW-0540">Nuclease</keyword>
<dbReference type="Pfam" id="PF14622">
    <property type="entry name" value="Ribonucleas_3_3"/>
    <property type="match status" value="1"/>
</dbReference>
<accession>A0AAW2H6S9</accession>
<organism evidence="19">
    <name type="scientific">Menopon gallinae</name>
    <name type="common">poultry shaft louse</name>
    <dbReference type="NCBI Taxonomy" id="328185"/>
    <lineage>
        <taxon>Eukaryota</taxon>
        <taxon>Metazoa</taxon>
        <taxon>Ecdysozoa</taxon>
        <taxon>Arthropoda</taxon>
        <taxon>Hexapoda</taxon>
        <taxon>Insecta</taxon>
        <taxon>Pterygota</taxon>
        <taxon>Neoptera</taxon>
        <taxon>Paraneoptera</taxon>
        <taxon>Psocodea</taxon>
        <taxon>Troctomorpha</taxon>
        <taxon>Phthiraptera</taxon>
        <taxon>Amblycera</taxon>
        <taxon>Menoponidae</taxon>
        <taxon>Menopon</taxon>
    </lineage>
</organism>
<dbReference type="GO" id="GO:0005737">
    <property type="term" value="C:cytoplasm"/>
    <property type="evidence" value="ECO:0007669"/>
    <property type="project" value="UniProtKB-SubCell"/>
</dbReference>
<dbReference type="SUPFAM" id="SSF69065">
    <property type="entry name" value="RNase III domain-like"/>
    <property type="match status" value="1"/>
</dbReference>
<evidence type="ECO:0000256" key="11">
    <source>
        <dbReference type="ARBA" id="ARBA00022723"/>
    </source>
</evidence>
<evidence type="ECO:0000256" key="4">
    <source>
        <dbReference type="ARBA" id="ARBA00011738"/>
    </source>
</evidence>
<comment type="subunit">
    <text evidence="4">Homodimer.</text>
</comment>
<evidence type="ECO:0000256" key="16">
    <source>
        <dbReference type="PROSITE-ProRule" id="PRU00266"/>
    </source>
</evidence>
<dbReference type="GO" id="GO:0034963">
    <property type="term" value="P:box C/D sno(s)RNA processing"/>
    <property type="evidence" value="ECO:0007669"/>
    <property type="project" value="UniProtKB-ARBA"/>
</dbReference>
<comment type="catalytic activity">
    <reaction evidence="1">
        <text>Endonucleolytic cleavage to 5'-phosphomonoester.</text>
        <dbReference type="EC" id="3.1.26.3"/>
    </reaction>
</comment>
<dbReference type="GO" id="GO:0006364">
    <property type="term" value="P:rRNA processing"/>
    <property type="evidence" value="ECO:0007669"/>
    <property type="project" value="UniProtKB-KW"/>
</dbReference>
<dbReference type="FunFam" id="3.30.160.20:FF:000003">
    <property type="entry name" value="Ribonuclease 3"/>
    <property type="match status" value="1"/>
</dbReference>
<gene>
    <name evidence="19" type="ORF">PYX00_011045</name>
</gene>
<dbReference type="PANTHER" id="PTHR11207">
    <property type="entry name" value="RIBONUCLEASE III"/>
    <property type="match status" value="1"/>
</dbReference>
<dbReference type="GO" id="GO:0003725">
    <property type="term" value="F:double-stranded RNA binding"/>
    <property type="evidence" value="ECO:0007669"/>
    <property type="project" value="TreeGrafter"/>
</dbReference>
<evidence type="ECO:0000259" key="17">
    <source>
        <dbReference type="PROSITE" id="PS50137"/>
    </source>
</evidence>
<evidence type="ECO:0000259" key="18">
    <source>
        <dbReference type="PROSITE" id="PS50142"/>
    </source>
</evidence>
<evidence type="ECO:0000256" key="1">
    <source>
        <dbReference type="ARBA" id="ARBA00000109"/>
    </source>
</evidence>
<dbReference type="InterPro" id="IPR014720">
    <property type="entry name" value="dsRBD_dom"/>
</dbReference>
<dbReference type="CDD" id="cd00593">
    <property type="entry name" value="RIBOc"/>
    <property type="match status" value="1"/>
</dbReference>
<dbReference type="EC" id="3.1.26.3" evidence="5"/>
<evidence type="ECO:0000256" key="7">
    <source>
        <dbReference type="ARBA" id="ARBA00022552"/>
    </source>
</evidence>
<evidence type="ECO:0000313" key="19">
    <source>
        <dbReference type="EMBL" id="KAL0265436.1"/>
    </source>
</evidence>
<dbReference type="Gene3D" id="1.10.1200.10">
    <property type="entry name" value="ACP-like"/>
    <property type="match status" value="1"/>
</dbReference>
<dbReference type="GO" id="GO:0008033">
    <property type="term" value="P:tRNA processing"/>
    <property type="evidence" value="ECO:0007669"/>
    <property type="project" value="UniProtKB-KW"/>
</dbReference>
<dbReference type="InterPro" id="IPR000999">
    <property type="entry name" value="RNase_III_dom"/>
</dbReference>
<dbReference type="HAMAP" id="MF_00104">
    <property type="entry name" value="RNase_III"/>
    <property type="match status" value="1"/>
</dbReference>
<dbReference type="Gene3D" id="1.10.1520.10">
    <property type="entry name" value="Ribonuclease III domain"/>
    <property type="match status" value="1"/>
</dbReference>
<evidence type="ECO:0000256" key="15">
    <source>
        <dbReference type="ARBA" id="ARBA00022884"/>
    </source>
</evidence>
<evidence type="ECO:0000256" key="9">
    <source>
        <dbReference type="ARBA" id="ARBA00022694"/>
    </source>
</evidence>
<dbReference type="PANTHER" id="PTHR11207:SF0">
    <property type="entry name" value="RIBONUCLEASE 3"/>
    <property type="match status" value="1"/>
</dbReference>
<evidence type="ECO:0000256" key="2">
    <source>
        <dbReference type="ARBA" id="ARBA00004496"/>
    </source>
</evidence>
<dbReference type="PROSITE" id="PS50142">
    <property type="entry name" value="RNASE_3_2"/>
    <property type="match status" value="1"/>
</dbReference>
<name>A0AAW2H6S9_9NEOP</name>
<dbReference type="GO" id="GO:0004525">
    <property type="term" value="F:ribonuclease III activity"/>
    <property type="evidence" value="ECO:0007669"/>
    <property type="project" value="UniProtKB-EC"/>
</dbReference>
<dbReference type="GO" id="GO:0006397">
    <property type="term" value="P:mRNA processing"/>
    <property type="evidence" value="ECO:0007669"/>
    <property type="project" value="UniProtKB-KW"/>
</dbReference>
<keyword evidence="11" id="KW-0479">Metal-binding</keyword>
<keyword evidence="7" id="KW-0698">rRNA processing</keyword>
<proteinExistence type="inferred from homology"/>
<dbReference type="InterPro" id="IPR036389">
    <property type="entry name" value="RNase_III_sf"/>
</dbReference>
<dbReference type="EMBL" id="JARGDH010000026">
    <property type="protein sequence ID" value="KAL0265436.1"/>
    <property type="molecule type" value="Genomic_DNA"/>
</dbReference>
<sequence length="295" mass="33514">MSDKAYEARFRDGEEQEARLEEKVIKVISETLNPRAKKLPITSETKFKEDLKADSLEVYELDHLLASLEIPFSNYELLHLALVHKSYAQELGLSSENNERLEFLGDSVLGLVVTHKLYEKYPNYREGILARMKAFLVSESFLSEWALSYNLGAYVLFSRGEKATGGASKPAILADAFEALIGAFYLDQGLNTIKLFLEGYLDRAVSFDGFLEDIQDSKVLLQQWLQKHYGLFPQYELLEERGPDHQKRFLMSVQVSGHSLAKASGKSKKEAEKRAAKKAYEALCKRVISLNFKVK</sequence>
<reference evidence="19" key="1">
    <citation type="journal article" date="2024" name="Gigascience">
        <title>Chromosome-level genome of the poultry shaft louse Menopon gallinae provides insight into the host-switching and adaptive evolution of parasitic lice.</title>
        <authorList>
            <person name="Xu Y."/>
            <person name="Ma L."/>
            <person name="Liu S."/>
            <person name="Liang Y."/>
            <person name="Liu Q."/>
            <person name="He Z."/>
            <person name="Tian L."/>
            <person name="Duan Y."/>
            <person name="Cai W."/>
            <person name="Li H."/>
            <person name="Song F."/>
        </authorList>
    </citation>
    <scope>NUCLEOTIDE SEQUENCE</scope>
    <source>
        <strain evidence="19">Cailab_2023a</strain>
    </source>
</reference>
<dbReference type="PROSITE" id="PS00517">
    <property type="entry name" value="RNASE_3_1"/>
    <property type="match status" value="1"/>
</dbReference>
<feature type="domain" description="RNase III" evidence="18">
    <location>
        <begin position="61"/>
        <end position="189"/>
    </location>
</feature>
<keyword evidence="8" id="KW-0507">mRNA processing</keyword>
<dbReference type="PROSITE" id="PS50137">
    <property type="entry name" value="DS_RBD"/>
    <property type="match status" value="1"/>
</dbReference>
<keyword evidence="15 16" id="KW-0694">RNA-binding</keyword>
<dbReference type="SMART" id="SM00358">
    <property type="entry name" value="DSRM"/>
    <property type="match status" value="1"/>
</dbReference>
<dbReference type="GO" id="GO:0035196">
    <property type="term" value="P:miRNA processing"/>
    <property type="evidence" value="ECO:0007669"/>
    <property type="project" value="UniProtKB-ARBA"/>
</dbReference>
<evidence type="ECO:0000256" key="10">
    <source>
        <dbReference type="ARBA" id="ARBA00022722"/>
    </source>
</evidence>
<evidence type="ECO:0000256" key="6">
    <source>
        <dbReference type="ARBA" id="ARBA00022490"/>
    </source>
</evidence>
<dbReference type="FunFam" id="1.10.1520.10:FF:000001">
    <property type="entry name" value="Ribonuclease 3"/>
    <property type="match status" value="1"/>
</dbReference>
<evidence type="ECO:0000256" key="12">
    <source>
        <dbReference type="ARBA" id="ARBA00022759"/>
    </source>
</evidence>
<evidence type="ECO:0000256" key="3">
    <source>
        <dbReference type="ARBA" id="ARBA00010183"/>
    </source>
</evidence>
<dbReference type="CDD" id="cd10845">
    <property type="entry name" value="DSRM_RNAse_III_family"/>
    <property type="match status" value="1"/>
</dbReference>
<dbReference type="Gene3D" id="3.30.160.20">
    <property type="match status" value="1"/>
</dbReference>
<feature type="domain" description="DRBM" evidence="17">
    <location>
        <begin position="216"/>
        <end position="285"/>
    </location>
</feature>
<dbReference type="InterPro" id="IPR011907">
    <property type="entry name" value="RNase_III"/>
</dbReference>
<comment type="similarity">
    <text evidence="3">Belongs to the ribonuclease III family.</text>
</comment>
<keyword evidence="13" id="KW-0378">Hydrolase</keyword>
<keyword evidence="14" id="KW-0460">Magnesium</keyword>
<comment type="caution">
    <text evidence="19">The sequence shown here is derived from an EMBL/GenBank/DDBJ whole genome shotgun (WGS) entry which is preliminary data.</text>
</comment>
<evidence type="ECO:0000256" key="8">
    <source>
        <dbReference type="ARBA" id="ARBA00022664"/>
    </source>
</evidence>
<dbReference type="AlphaFoldDB" id="A0AAW2H6S9"/>
<dbReference type="GO" id="GO:0042802">
    <property type="term" value="F:identical protein binding"/>
    <property type="evidence" value="ECO:0007669"/>
    <property type="project" value="UniProtKB-ARBA"/>
</dbReference>
<dbReference type="SMART" id="SM00535">
    <property type="entry name" value="RIBOc"/>
    <property type="match status" value="1"/>
</dbReference>
<protein>
    <recommendedName>
        <fullName evidence="5">ribonuclease III</fullName>
        <ecNumber evidence="5">3.1.26.3</ecNumber>
    </recommendedName>
</protein>
<keyword evidence="9" id="KW-0819">tRNA processing</keyword>
<dbReference type="GO" id="GO:0046872">
    <property type="term" value="F:metal ion binding"/>
    <property type="evidence" value="ECO:0007669"/>
    <property type="project" value="UniProtKB-KW"/>
</dbReference>
<dbReference type="Pfam" id="PF00035">
    <property type="entry name" value="dsrm"/>
    <property type="match status" value="1"/>
</dbReference>
<dbReference type="GO" id="GO:0030847">
    <property type="term" value="P:termination of RNA polymerase II transcription, exosome-dependent"/>
    <property type="evidence" value="ECO:0007669"/>
    <property type="project" value="UniProtKB-ARBA"/>
</dbReference>
<comment type="subcellular location">
    <subcellularLocation>
        <location evidence="2">Cytoplasm</location>
    </subcellularLocation>
</comment>
<keyword evidence="12" id="KW-0255">Endonuclease</keyword>
<dbReference type="GO" id="GO:0034475">
    <property type="term" value="P:U4 snRNA 3'-end processing"/>
    <property type="evidence" value="ECO:0007669"/>
    <property type="project" value="UniProtKB-ARBA"/>
</dbReference>
<dbReference type="InterPro" id="IPR036736">
    <property type="entry name" value="ACP-like_sf"/>
</dbReference>
<evidence type="ECO:0000256" key="14">
    <source>
        <dbReference type="ARBA" id="ARBA00022842"/>
    </source>
</evidence>
<evidence type="ECO:0000256" key="5">
    <source>
        <dbReference type="ARBA" id="ARBA00012177"/>
    </source>
</evidence>
<dbReference type="SUPFAM" id="SSF54768">
    <property type="entry name" value="dsRNA-binding domain-like"/>
    <property type="match status" value="1"/>
</dbReference>
<dbReference type="NCBIfam" id="TIGR02191">
    <property type="entry name" value="RNaseIII"/>
    <property type="match status" value="1"/>
</dbReference>
<keyword evidence="6" id="KW-0963">Cytoplasm</keyword>
<evidence type="ECO:0000256" key="13">
    <source>
        <dbReference type="ARBA" id="ARBA00022801"/>
    </source>
</evidence>